<feature type="compositionally biased region" description="Polar residues" evidence="2">
    <location>
        <begin position="76"/>
        <end position="90"/>
    </location>
</feature>
<dbReference type="PROSITE" id="PS50157">
    <property type="entry name" value="ZINC_FINGER_C2H2_2"/>
    <property type="match status" value="1"/>
</dbReference>
<keyword evidence="1" id="KW-0862">Zinc</keyword>
<feature type="region of interest" description="Disordered" evidence="2">
    <location>
        <begin position="76"/>
        <end position="98"/>
    </location>
</feature>
<keyword evidence="1" id="KW-0863">Zinc-finger</keyword>
<proteinExistence type="predicted"/>
<evidence type="ECO:0000259" key="3">
    <source>
        <dbReference type="PROSITE" id="PS50157"/>
    </source>
</evidence>
<dbReference type="RefSeq" id="XP_018294799.1">
    <property type="nucleotide sequence ID" value="XM_018435192.1"/>
</dbReference>
<evidence type="ECO:0000256" key="2">
    <source>
        <dbReference type="SAM" id="MobiDB-lite"/>
    </source>
</evidence>
<evidence type="ECO:0000313" key="5">
    <source>
        <dbReference type="Proteomes" id="UP000077315"/>
    </source>
</evidence>
<dbReference type="InParanoid" id="A0A167NWL2"/>
<dbReference type="GeneID" id="28996098"/>
<dbReference type="VEuPathDB" id="FungiDB:PHYBLDRAFT_165270"/>
<dbReference type="OrthoDB" id="2262863at2759"/>
<protein>
    <submittedName>
        <fullName evidence="4">C2H2-type zinc finger transcription factor</fullName>
    </submittedName>
</protein>
<dbReference type="PROSITE" id="PS00028">
    <property type="entry name" value="ZINC_FINGER_C2H2_1"/>
    <property type="match status" value="1"/>
</dbReference>
<organism evidence="4 5">
    <name type="scientific">Phycomyces blakesleeanus (strain ATCC 8743b / DSM 1359 / FGSC 10004 / NBRC 33097 / NRRL 1555)</name>
    <dbReference type="NCBI Taxonomy" id="763407"/>
    <lineage>
        <taxon>Eukaryota</taxon>
        <taxon>Fungi</taxon>
        <taxon>Fungi incertae sedis</taxon>
        <taxon>Mucoromycota</taxon>
        <taxon>Mucoromycotina</taxon>
        <taxon>Mucoromycetes</taxon>
        <taxon>Mucorales</taxon>
        <taxon>Phycomycetaceae</taxon>
        <taxon>Phycomyces</taxon>
    </lineage>
</organism>
<accession>A0A167NWL2</accession>
<dbReference type="GO" id="GO:0008270">
    <property type="term" value="F:zinc ion binding"/>
    <property type="evidence" value="ECO:0007669"/>
    <property type="project" value="UniProtKB-KW"/>
</dbReference>
<dbReference type="AlphaFoldDB" id="A0A167NWL2"/>
<dbReference type="InterPro" id="IPR013087">
    <property type="entry name" value="Znf_C2H2_type"/>
</dbReference>
<gene>
    <name evidence="4" type="ORF">PHYBLDRAFT_165270</name>
</gene>
<name>A0A167NWL2_PHYB8</name>
<keyword evidence="1" id="KW-0479">Metal-binding</keyword>
<sequence length="931" mass="106970">MNRVPKKLAPGRVSVPTPRIPGLLNFSLVDIGKSCSLCEKTFKDHWNLKRHLQRCHDITETVADDMSIVQETKYQDIQTSNSPKNMLTPSESVEEESDVDNEYYNSILNYDECEESDDGSRVDNSDFDVEKNTELNAGISLFNHILNNMSAFANNNESSIDEEDEFQSKMFNSTAWNRFTPNIHPFKDIQTMILLALVDGDNNMISHRMLKKILFTINLLLKIYKEAIRKDISFKLPRLDALWNYQTRKELNIPIFKSKSLDVTLSDSTKVTTFLNLPSEHIKLLAADPIKSKSIFSLSDRTPNQSVCLQQGEKWRINTYFRQPMFTHNNVDFWSGDIVLLKDCSPNIRFLVESFHTMDTSNVFSCGCSIDIEINHTDINIESFLSVNTTPLNTSLCCSISPDTIILLIPTHHKLLEEEHFLKRLICNGTDQENNQRKYYKVKIAPVILFSDDTSGNISKQFNPYKSWLMKCVALSFEERCSIENILFISAIPKKKSANAASLLPEIVDDLKKLENSVVMFSAEDNAYVLVVPPLLWIEADISCHSELCGLGAPNSTYPCRKCYIKLQSQIPELNKVEYYTNRHPTRTKDHYIQAASTPDRDTVILDISYFDDKNTAEELTFKNNSTDKLLELKVYDQSKDTSAEILHYILLGIAKYLITDLVKVVLNKNKKELEELFDYVKDYKNSRGISRVFTRTLTHAGSFLGRDFKVLIQILLVILAIKFADTEVLQEITPLFVRLGRLCSLVFVQSIDSQYETYISEVDSAVRSLIEALHKYDTNCKHKKHAFYTSKPKVHLLTHLPEDLQRFGSALNYETKKRESREFTDKNGTGLTPRRILKDNTFALFRQSNGQIIIGMVLFSKVYHLYIEHSSAHAVNNNYCLTLKYADDIYMPLDELKIVCLLDMHLKVGCKYVVNLNKFGSYWSFLYSFY</sequence>
<dbReference type="PANTHER" id="PTHR31912:SF34">
    <property type="entry name" value="NOTOCHORD-RELATED PROTEIN"/>
    <property type="match status" value="1"/>
</dbReference>
<dbReference type="EMBL" id="KV440975">
    <property type="protein sequence ID" value="OAD76759.1"/>
    <property type="molecule type" value="Genomic_DNA"/>
</dbReference>
<feature type="domain" description="C2H2-type" evidence="3">
    <location>
        <begin position="33"/>
        <end position="61"/>
    </location>
</feature>
<dbReference type="PANTHER" id="PTHR31912">
    <property type="entry name" value="IP13529P"/>
    <property type="match status" value="1"/>
</dbReference>
<keyword evidence="5" id="KW-1185">Reference proteome</keyword>
<evidence type="ECO:0000256" key="1">
    <source>
        <dbReference type="PROSITE-ProRule" id="PRU00042"/>
    </source>
</evidence>
<dbReference type="Proteomes" id="UP000077315">
    <property type="component" value="Unassembled WGS sequence"/>
</dbReference>
<evidence type="ECO:0000313" key="4">
    <source>
        <dbReference type="EMBL" id="OAD76759.1"/>
    </source>
</evidence>
<reference evidence="5" key="1">
    <citation type="submission" date="2015-06" db="EMBL/GenBank/DDBJ databases">
        <title>Expansion of signal transduction pathways in fungi by whole-genome duplication.</title>
        <authorList>
            <consortium name="DOE Joint Genome Institute"/>
            <person name="Corrochano L.M."/>
            <person name="Kuo A."/>
            <person name="Marcet-Houben M."/>
            <person name="Polaino S."/>
            <person name="Salamov A."/>
            <person name="Villalobos J.M."/>
            <person name="Alvarez M.I."/>
            <person name="Avalos J."/>
            <person name="Benito E.P."/>
            <person name="Benoit I."/>
            <person name="Burger G."/>
            <person name="Camino L.P."/>
            <person name="Canovas D."/>
            <person name="Cerda-Olmedo E."/>
            <person name="Cheng J.-F."/>
            <person name="Dominguez A."/>
            <person name="Elias M."/>
            <person name="Eslava A.P."/>
            <person name="Glaser F."/>
            <person name="Grimwood J."/>
            <person name="Gutierrez G."/>
            <person name="Heitman J."/>
            <person name="Henrissat B."/>
            <person name="Iturriaga E.A."/>
            <person name="Lang B.F."/>
            <person name="Lavin J.L."/>
            <person name="Lee S."/>
            <person name="Li W."/>
            <person name="Lindquist E."/>
            <person name="Lopez-Garcia S."/>
            <person name="Luque E.M."/>
            <person name="Marcos A.T."/>
            <person name="Martin J."/>
            <person name="McCluskey K."/>
            <person name="Medina H.R."/>
            <person name="Miralles-Duran A."/>
            <person name="Miyazaki A."/>
            <person name="Munoz-Torres E."/>
            <person name="Oguiza J.A."/>
            <person name="Ohm R."/>
            <person name="Olmedo M."/>
            <person name="Orejas M."/>
            <person name="Ortiz-Castellanos L."/>
            <person name="Pisabarro A.G."/>
            <person name="Rodriguez-Romero J."/>
            <person name="Ruiz-Herrera J."/>
            <person name="Ruiz-Vazquez R."/>
            <person name="Sanz C."/>
            <person name="Schackwitz W."/>
            <person name="Schmutz J."/>
            <person name="Shahriari M."/>
            <person name="Shelest E."/>
            <person name="Silva-Franco F."/>
            <person name="Soanes D."/>
            <person name="Syed K."/>
            <person name="Tagua V.G."/>
            <person name="Talbot N.J."/>
            <person name="Thon M."/>
            <person name="De vries R.P."/>
            <person name="Wiebenga A."/>
            <person name="Yadav J.S."/>
            <person name="Braun E.L."/>
            <person name="Baker S."/>
            <person name="Garre V."/>
            <person name="Horwitz B."/>
            <person name="Torres-Martinez S."/>
            <person name="Idnurm A."/>
            <person name="Herrera-Estrella A."/>
            <person name="Gabaldon T."/>
            <person name="Grigoriev I.V."/>
        </authorList>
    </citation>
    <scope>NUCLEOTIDE SEQUENCE [LARGE SCALE GENOMIC DNA]</scope>
    <source>
        <strain evidence="5">NRRL 1555(-)</strain>
    </source>
</reference>